<evidence type="ECO:0000256" key="11">
    <source>
        <dbReference type="ARBA" id="ARBA00031623"/>
    </source>
</evidence>
<dbReference type="AlphaFoldDB" id="A0A6A6ZT11"/>
<dbReference type="InterPro" id="IPR005720">
    <property type="entry name" value="Dihydroorotate_DH_cat"/>
</dbReference>
<dbReference type="FunFam" id="3.20.20.70:FF:000242">
    <property type="entry name" value="Dihydroorotate reductase PyrE"/>
    <property type="match status" value="1"/>
</dbReference>
<dbReference type="Gene3D" id="3.20.20.70">
    <property type="entry name" value="Aldolase class I"/>
    <property type="match status" value="2"/>
</dbReference>
<accession>A0A6A6ZT11</accession>
<dbReference type="GO" id="GO:0044205">
    <property type="term" value="P:'de novo' UMP biosynthetic process"/>
    <property type="evidence" value="ECO:0007669"/>
    <property type="project" value="UniProtKB-UniPathway"/>
</dbReference>
<feature type="transmembrane region" description="Helical" evidence="14">
    <location>
        <begin position="57"/>
        <end position="74"/>
    </location>
</feature>
<comment type="cofactor">
    <cofactor evidence="1">
        <name>FMN</name>
        <dbReference type="ChEBI" id="CHEBI:58210"/>
    </cofactor>
</comment>
<evidence type="ECO:0000313" key="17">
    <source>
        <dbReference type="Proteomes" id="UP000799424"/>
    </source>
</evidence>
<evidence type="ECO:0000256" key="8">
    <source>
        <dbReference type="ARBA" id="ARBA00022643"/>
    </source>
</evidence>
<dbReference type="Proteomes" id="UP000799424">
    <property type="component" value="Unassembled WGS sequence"/>
</dbReference>
<comment type="subcellular location">
    <subcellularLocation>
        <location evidence="2">Membrane</location>
    </subcellularLocation>
</comment>
<feature type="compositionally biased region" description="Low complexity" evidence="13">
    <location>
        <begin position="452"/>
        <end position="463"/>
    </location>
</feature>
<evidence type="ECO:0000256" key="1">
    <source>
        <dbReference type="ARBA" id="ARBA00001917"/>
    </source>
</evidence>
<dbReference type="PANTHER" id="PTHR48109">
    <property type="entry name" value="DIHYDROOROTATE DEHYDROGENASE (QUINONE), MITOCHONDRIAL-RELATED"/>
    <property type="match status" value="1"/>
</dbReference>
<evidence type="ECO:0000256" key="3">
    <source>
        <dbReference type="ARBA" id="ARBA00005161"/>
    </source>
</evidence>
<reference evidence="16" key="1">
    <citation type="journal article" date="2020" name="Stud. Mycol.">
        <title>101 Dothideomycetes genomes: a test case for predicting lifestyles and emergence of pathogens.</title>
        <authorList>
            <person name="Haridas S."/>
            <person name="Albert R."/>
            <person name="Binder M."/>
            <person name="Bloem J."/>
            <person name="Labutti K."/>
            <person name="Salamov A."/>
            <person name="Andreopoulos B."/>
            <person name="Baker S."/>
            <person name="Barry K."/>
            <person name="Bills G."/>
            <person name="Bluhm B."/>
            <person name="Cannon C."/>
            <person name="Castanera R."/>
            <person name="Culley D."/>
            <person name="Daum C."/>
            <person name="Ezra D."/>
            <person name="Gonzalez J."/>
            <person name="Henrissat B."/>
            <person name="Kuo A."/>
            <person name="Liang C."/>
            <person name="Lipzen A."/>
            <person name="Lutzoni F."/>
            <person name="Magnuson J."/>
            <person name="Mondo S."/>
            <person name="Nolan M."/>
            <person name="Ohm R."/>
            <person name="Pangilinan J."/>
            <person name="Park H.-J."/>
            <person name="Ramirez L."/>
            <person name="Alfaro M."/>
            <person name="Sun H."/>
            <person name="Tritt A."/>
            <person name="Yoshinaga Y."/>
            <person name="Zwiers L.-H."/>
            <person name="Turgeon B."/>
            <person name="Goodwin S."/>
            <person name="Spatafora J."/>
            <person name="Crous P."/>
            <person name="Grigoriev I."/>
        </authorList>
    </citation>
    <scope>NUCLEOTIDE SEQUENCE</scope>
    <source>
        <strain evidence="16">CBS 113818</strain>
    </source>
</reference>
<dbReference type="GO" id="GO:0006207">
    <property type="term" value="P:'de novo' pyrimidine nucleobase biosynthetic process"/>
    <property type="evidence" value="ECO:0007669"/>
    <property type="project" value="InterPro"/>
</dbReference>
<evidence type="ECO:0000256" key="9">
    <source>
        <dbReference type="ARBA" id="ARBA00023002"/>
    </source>
</evidence>
<organism evidence="16 17">
    <name type="scientific">Ophiobolus disseminans</name>
    <dbReference type="NCBI Taxonomy" id="1469910"/>
    <lineage>
        <taxon>Eukaryota</taxon>
        <taxon>Fungi</taxon>
        <taxon>Dikarya</taxon>
        <taxon>Ascomycota</taxon>
        <taxon>Pezizomycotina</taxon>
        <taxon>Dothideomycetes</taxon>
        <taxon>Pleosporomycetidae</taxon>
        <taxon>Pleosporales</taxon>
        <taxon>Pleosporineae</taxon>
        <taxon>Phaeosphaeriaceae</taxon>
        <taxon>Ophiobolus</taxon>
    </lineage>
</organism>
<feature type="domain" description="Dihydroorotate dehydrogenase catalytic" evidence="15">
    <location>
        <begin position="501"/>
        <end position="552"/>
    </location>
</feature>
<dbReference type="GO" id="GO:0106430">
    <property type="term" value="F:dihydroorotate dehydrogenase (quinone) activity"/>
    <property type="evidence" value="ECO:0007669"/>
    <property type="project" value="UniProtKB-EC"/>
</dbReference>
<comment type="similarity">
    <text evidence="4">Belongs to the dihydroorotate dehydrogenase family. Type 2 subfamily.</text>
</comment>
<comment type="catalytic activity">
    <reaction evidence="12">
        <text>(S)-dihydroorotate + a quinone = orotate + a quinol</text>
        <dbReference type="Rhea" id="RHEA:30187"/>
        <dbReference type="ChEBI" id="CHEBI:24646"/>
        <dbReference type="ChEBI" id="CHEBI:30839"/>
        <dbReference type="ChEBI" id="CHEBI:30864"/>
        <dbReference type="ChEBI" id="CHEBI:132124"/>
        <dbReference type="EC" id="1.3.5.2"/>
    </reaction>
</comment>
<keyword evidence="7" id="KW-0285">Flavoprotein</keyword>
<evidence type="ECO:0000256" key="10">
    <source>
        <dbReference type="ARBA" id="ARBA00023136"/>
    </source>
</evidence>
<dbReference type="PROSITE" id="PS00911">
    <property type="entry name" value="DHODEHASE_1"/>
    <property type="match status" value="1"/>
</dbReference>
<dbReference type="InterPro" id="IPR013785">
    <property type="entry name" value="Aldolase_TIM"/>
</dbReference>
<comment type="pathway">
    <text evidence="3">Pyrimidine metabolism; UMP biosynthesis via de novo pathway; orotate from (S)-dihydroorotate (quinone route): step 1/1.</text>
</comment>
<dbReference type="InterPro" id="IPR001295">
    <property type="entry name" value="Dihydroorotate_DH_CS"/>
</dbReference>
<dbReference type="InterPro" id="IPR005719">
    <property type="entry name" value="Dihydroorotate_DH_2"/>
</dbReference>
<feature type="domain" description="Dihydroorotate dehydrogenase catalytic" evidence="15">
    <location>
        <begin position="130"/>
        <end position="415"/>
    </location>
</feature>
<proteinExistence type="inferred from homology"/>
<evidence type="ECO:0000256" key="2">
    <source>
        <dbReference type="ARBA" id="ARBA00004370"/>
    </source>
</evidence>
<name>A0A6A6ZT11_9PLEO</name>
<dbReference type="EMBL" id="MU006230">
    <property type="protein sequence ID" value="KAF2824210.1"/>
    <property type="molecule type" value="Genomic_DNA"/>
</dbReference>
<evidence type="ECO:0000256" key="5">
    <source>
        <dbReference type="ARBA" id="ARBA00012791"/>
    </source>
</evidence>
<keyword evidence="9" id="KW-0560">Oxidoreductase</keyword>
<dbReference type="Pfam" id="PF01180">
    <property type="entry name" value="DHO_dh"/>
    <property type="match status" value="2"/>
</dbReference>
<dbReference type="GO" id="GO:0005743">
    <property type="term" value="C:mitochondrial inner membrane"/>
    <property type="evidence" value="ECO:0007669"/>
    <property type="project" value="TreeGrafter"/>
</dbReference>
<gene>
    <name evidence="16" type="ORF">CC86DRAFT_51945</name>
</gene>
<evidence type="ECO:0000256" key="12">
    <source>
        <dbReference type="ARBA" id="ARBA00048639"/>
    </source>
</evidence>
<evidence type="ECO:0000256" key="13">
    <source>
        <dbReference type="SAM" id="MobiDB-lite"/>
    </source>
</evidence>
<dbReference type="InterPro" id="IPR050074">
    <property type="entry name" value="DHO_dehydrogenase"/>
</dbReference>
<keyword evidence="14" id="KW-1133">Transmembrane helix</keyword>
<feature type="region of interest" description="Disordered" evidence="13">
    <location>
        <begin position="416"/>
        <end position="465"/>
    </location>
</feature>
<dbReference type="OrthoDB" id="14784at2759"/>
<dbReference type="CDD" id="cd04738">
    <property type="entry name" value="DHOD_2_like"/>
    <property type="match status" value="1"/>
</dbReference>
<dbReference type="EC" id="1.3.5.2" evidence="5"/>
<evidence type="ECO:0000259" key="15">
    <source>
        <dbReference type="Pfam" id="PF01180"/>
    </source>
</evidence>
<evidence type="ECO:0000256" key="6">
    <source>
        <dbReference type="ARBA" id="ARBA00017599"/>
    </source>
</evidence>
<dbReference type="UniPathway" id="UPA00070">
    <property type="reaction ID" value="UER00946"/>
</dbReference>
<evidence type="ECO:0000256" key="14">
    <source>
        <dbReference type="SAM" id="Phobius"/>
    </source>
</evidence>
<evidence type="ECO:0000313" key="16">
    <source>
        <dbReference type="EMBL" id="KAF2824210.1"/>
    </source>
</evidence>
<protein>
    <recommendedName>
        <fullName evidence="6">Dihydroorotate dehydrogenase (quinone), mitochondrial</fullName>
        <ecNumber evidence="5">1.3.5.2</ecNumber>
    </recommendedName>
    <alternativeName>
        <fullName evidence="11">Dihydroorotate oxidase</fullName>
    </alternativeName>
</protein>
<evidence type="ECO:0000256" key="4">
    <source>
        <dbReference type="ARBA" id="ARBA00005359"/>
    </source>
</evidence>
<evidence type="ECO:0000256" key="7">
    <source>
        <dbReference type="ARBA" id="ARBA00022630"/>
    </source>
</evidence>
<keyword evidence="17" id="KW-1185">Reference proteome</keyword>
<dbReference type="SUPFAM" id="SSF51395">
    <property type="entry name" value="FMN-linked oxidoreductases"/>
    <property type="match status" value="2"/>
</dbReference>
<sequence length="563" mass="60246">MPTVAHLRALRPRPSIARCRPSPGPFRHSTRHASTETVVATQNATNIRSAGTRTKNLVYGTVLAFTLSFGYLYVTDTRASIHEWLIVPALRQMYPDGEDAHHAGNRILKVLHSLGLNPRERGDDDAAGDLAVEVFGHTLANPIGTSAGIDKGAEIPTPLLELGAAVVEVGAVTLLPQEGNPKPRVFRLPSQNALINRYGFNSEGAELVASRLRQRVREFAYHAGLGLDEEAEKKVLNGEAGVPPGSLKAGRLMAVQVAKNKTTSENDIDAVVRDYATSVAHVAKYADILVVNVSSPNTPGLRTLQNVEPLTRLLSGVVQAVKKIDRKTKPAIMVKVSPDEDSEEQVAGICEAVWDSGVDGVIVGNTTKKRPDPLPKGYLLPASEAQLLLEQGGYSGPQMFERTLALVSKYRKTLDEGPKSVLSSEGSDQKQRVGRSTGGEPSTSILDKIQPSSSSSTGSSKTKATLDIDSKPALSTNVDDLEESAPKVTLHSTLVTMPAPKNPRKVIFATGGITNGRQAREILDAGASVAQIYTALIYGGAGTISRIKQEMRDDAKEQSTITK</sequence>
<dbReference type="PANTHER" id="PTHR48109:SF4">
    <property type="entry name" value="DIHYDROOROTATE DEHYDROGENASE (QUINONE), MITOCHONDRIAL"/>
    <property type="match status" value="1"/>
</dbReference>
<keyword evidence="8" id="KW-0288">FMN</keyword>
<keyword evidence="14" id="KW-0812">Transmembrane</keyword>
<keyword evidence="10 14" id="KW-0472">Membrane</keyword>